<sequence>MTETTLYLTRHGQTEWNLQGRMQGHQDSPLTITGKEQAEWLQERLQKVPFEAIYSSTSPRAISTAHIIQGDRPGELRTKAELREINMGLWEGQLIEDNRVKDAEQFHNFWEAPHLYQPSGEGESYAALLERVIPAVEDIMGKHTGGNVLLVTHRITLKVIMGYYLGKKLHELRELPDILSTSLSKIVLCNGDVHVELYGDTSHYKE</sequence>
<accession>A0A850EWP2</accession>
<name>A0A850EWP2_9BACL</name>
<feature type="binding site" evidence="3">
    <location>
        <begin position="10"/>
        <end position="17"/>
    </location>
    <ligand>
        <name>substrate</name>
    </ligand>
</feature>
<dbReference type="RefSeq" id="WP_175374668.1">
    <property type="nucleotide sequence ID" value="NZ_JABWCS010000221.1"/>
</dbReference>
<dbReference type="PANTHER" id="PTHR48100:SF1">
    <property type="entry name" value="HISTIDINE PHOSPHATASE FAMILY PROTEIN-RELATED"/>
    <property type="match status" value="1"/>
</dbReference>
<dbReference type="InterPro" id="IPR001345">
    <property type="entry name" value="PG/BPGM_mutase_AS"/>
</dbReference>
<evidence type="ECO:0000313" key="4">
    <source>
        <dbReference type="EMBL" id="NUU64350.1"/>
    </source>
</evidence>
<proteinExistence type="predicted"/>
<comment type="caution">
    <text evidence="4">The sequence shown here is derived from an EMBL/GenBank/DDBJ whole genome shotgun (WGS) entry which is preliminary data.</text>
</comment>
<evidence type="ECO:0000256" key="2">
    <source>
        <dbReference type="ARBA" id="ARBA00023235"/>
    </source>
</evidence>
<keyword evidence="2" id="KW-0413">Isomerase</keyword>
<evidence type="ECO:0000256" key="3">
    <source>
        <dbReference type="PIRSR" id="PIRSR613078-2"/>
    </source>
</evidence>
<dbReference type="EMBL" id="JABWCS010000221">
    <property type="protein sequence ID" value="NUU64350.1"/>
    <property type="molecule type" value="Genomic_DNA"/>
</dbReference>
<dbReference type="Pfam" id="PF00300">
    <property type="entry name" value="His_Phos_1"/>
    <property type="match status" value="1"/>
</dbReference>
<dbReference type="InterPro" id="IPR013078">
    <property type="entry name" value="His_Pase_superF_clade-1"/>
</dbReference>
<evidence type="ECO:0000313" key="5">
    <source>
        <dbReference type="Proteomes" id="UP000564806"/>
    </source>
</evidence>
<dbReference type="PIRSF" id="PIRSF000709">
    <property type="entry name" value="6PFK_2-Ptase"/>
    <property type="match status" value="1"/>
</dbReference>
<organism evidence="4 5">
    <name type="scientific">Paenibacillus agri</name>
    <dbReference type="NCBI Taxonomy" id="2744309"/>
    <lineage>
        <taxon>Bacteria</taxon>
        <taxon>Bacillati</taxon>
        <taxon>Bacillota</taxon>
        <taxon>Bacilli</taxon>
        <taxon>Bacillales</taxon>
        <taxon>Paenibacillaceae</taxon>
        <taxon>Paenibacillus</taxon>
    </lineage>
</organism>
<reference evidence="4" key="1">
    <citation type="submission" date="2020-06" db="EMBL/GenBank/DDBJ databases">
        <title>Paenibacillus sp. nov., isolated from soil.</title>
        <authorList>
            <person name="Seo Y.L."/>
        </authorList>
    </citation>
    <scope>NUCLEOTIDE SEQUENCE [LARGE SCALE GENOMIC DNA]</scope>
    <source>
        <strain evidence="4">JW14</strain>
    </source>
</reference>
<dbReference type="Gene3D" id="3.40.50.1240">
    <property type="entry name" value="Phosphoglycerate mutase-like"/>
    <property type="match status" value="1"/>
</dbReference>
<dbReference type="CDD" id="cd07067">
    <property type="entry name" value="HP_PGM_like"/>
    <property type="match status" value="1"/>
</dbReference>
<dbReference type="PANTHER" id="PTHR48100">
    <property type="entry name" value="BROAD-SPECIFICITY PHOSPHATASE YOR283W-RELATED"/>
    <property type="match status" value="1"/>
</dbReference>
<feature type="binding site" evidence="3">
    <location>
        <position position="60"/>
    </location>
    <ligand>
        <name>substrate</name>
    </ligand>
</feature>
<dbReference type="InterPro" id="IPR050275">
    <property type="entry name" value="PGM_Phosphatase"/>
</dbReference>
<dbReference type="InterPro" id="IPR029033">
    <property type="entry name" value="His_PPase_superfam"/>
</dbReference>
<dbReference type="SMART" id="SM00855">
    <property type="entry name" value="PGAM"/>
    <property type="match status" value="1"/>
</dbReference>
<dbReference type="AlphaFoldDB" id="A0A850EWP2"/>
<keyword evidence="1" id="KW-0324">Glycolysis</keyword>
<gene>
    <name evidence="4" type="ORF">HPT30_28750</name>
</gene>
<evidence type="ECO:0000256" key="1">
    <source>
        <dbReference type="ARBA" id="ARBA00023152"/>
    </source>
</evidence>
<dbReference type="Proteomes" id="UP000564806">
    <property type="component" value="Unassembled WGS sequence"/>
</dbReference>
<keyword evidence="5" id="KW-1185">Reference proteome</keyword>
<dbReference type="SUPFAM" id="SSF53254">
    <property type="entry name" value="Phosphoglycerate mutase-like"/>
    <property type="match status" value="1"/>
</dbReference>
<dbReference type="GO" id="GO:0005737">
    <property type="term" value="C:cytoplasm"/>
    <property type="evidence" value="ECO:0007669"/>
    <property type="project" value="TreeGrafter"/>
</dbReference>
<protein>
    <submittedName>
        <fullName evidence="4">Histidine phosphatase family protein</fullName>
    </submittedName>
</protein>
<dbReference type="GO" id="GO:0016791">
    <property type="term" value="F:phosphatase activity"/>
    <property type="evidence" value="ECO:0007669"/>
    <property type="project" value="TreeGrafter"/>
</dbReference>
<dbReference type="PROSITE" id="PS00175">
    <property type="entry name" value="PG_MUTASE"/>
    <property type="match status" value="1"/>
</dbReference>